<keyword evidence="2" id="KW-0285">Flavoprotein</keyword>
<proteinExistence type="predicted"/>
<evidence type="ECO:0000256" key="4">
    <source>
        <dbReference type="ARBA" id="ARBA00023002"/>
    </source>
</evidence>
<dbReference type="PRINTS" id="PR00368">
    <property type="entry name" value="FADPNR"/>
</dbReference>
<dbReference type="PRINTS" id="PR00469">
    <property type="entry name" value="PNDRDTASEII"/>
</dbReference>
<dbReference type="EMBL" id="QGSV01000183">
    <property type="protein sequence ID" value="PWU47565.1"/>
    <property type="molecule type" value="Genomic_DNA"/>
</dbReference>
<evidence type="ECO:0000313" key="6">
    <source>
        <dbReference type="EMBL" id="PWU47565.1"/>
    </source>
</evidence>
<gene>
    <name evidence="6" type="ORF">DLJ46_14165</name>
</gene>
<dbReference type="Gene3D" id="3.50.50.60">
    <property type="entry name" value="FAD/NAD(P)-binding domain"/>
    <property type="match status" value="2"/>
</dbReference>
<dbReference type="SUPFAM" id="SSF55424">
    <property type="entry name" value="FAD/NAD-linked reductases, dimerisation (C-terminal) domain"/>
    <property type="match status" value="1"/>
</dbReference>
<dbReference type="GO" id="GO:0016651">
    <property type="term" value="F:oxidoreductase activity, acting on NAD(P)H"/>
    <property type="evidence" value="ECO:0007669"/>
    <property type="project" value="TreeGrafter"/>
</dbReference>
<dbReference type="Proteomes" id="UP000245683">
    <property type="component" value="Unassembled WGS sequence"/>
</dbReference>
<name>A0A317K3N7_9ACTN</name>
<feature type="domain" description="FAD/NAD(P)-binding" evidence="5">
    <location>
        <begin position="7"/>
        <end position="301"/>
    </location>
</feature>
<dbReference type="InterPro" id="IPR016156">
    <property type="entry name" value="FAD/NAD-linked_Rdtase_dimer_sf"/>
</dbReference>
<keyword evidence="3" id="KW-0274">FAD</keyword>
<dbReference type="PANTHER" id="PTHR43557">
    <property type="entry name" value="APOPTOSIS-INDUCING FACTOR 1"/>
    <property type="match status" value="1"/>
</dbReference>
<dbReference type="SUPFAM" id="SSF51905">
    <property type="entry name" value="FAD/NAD(P)-binding domain"/>
    <property type="match status" value="1"/>
</dbReference>
<dbReference type="InterPro" id="IPR023753">
    <property type="entry name" value="FAD/NAD-binding_dom"/>
</dbReference>
<dbReference type="OrthoDB" id="1145at2"/>
<comment type="caution">
    <text evidence="6">The sequence shown here is derived from an EMBL/GenBank/DDBJ whole genome shotgun (WGS) entry which is preliminary data.</text>
</comment>
<dbReference type="PANTHER" id="PTHR43557:SF2">
    <property type="entry name" value="RIESKE DOMAIN-CONTAINING PROTEIN-RELATED"/>
    <property type="match status" value="1"/>
</dbReference>
<keyword evidence="7" id="KW-1185">Reference proteome</keyword>
<comment type="cofactor">
    <cofactor evidence="1">
        <name>FAD</name>
        <dbReference type="ChEBI" id="CHEBI:57692"/>
    </cofactor>
</comment>
<keyword evidence="4" id="KW-0560">Oxidoreductase</keyword>
<dbReference type="InterPro" id="IPR050446">
    <property type="entry name" value="FAD-oxidoreductase/Apoptosis"/>
</dbReference>
<dbReference type="AlphaFoldDB" id="A0A317K3N7"/>
<dbReference type="InterPro" id="IPR036188">
    <property type="entry name" value="FAD/NAD-bd_sf"/>
</dbReference>
<organism evidence="6 7">
    <name type="scientific">Micromonospora globispora</name>
    <dbReference type="NCBI Taxonomy" id="1450148"/>
    <lineage>
        <taxon>Bacteria</taxon>
        <taxon>Bacillati</taxon>
        <taxon>Actinomycetota</taxon>
        <taxon>Actinomycetes</taxon>
        <taxon>Micromonosporales</taxon>
        <taxon>Micromonosporaceae</taxon>
        <taxon>Micromonospora</taxon>
    </lineage>
</organism>
<reference evidence="7" key="1">
    <citation type="submission" date="2018-05" db="EMBL/GenBank/DDBJ databases">
        <title>Micromonospora globispora sp. nov. and Micromonospora rugosa sp. nov., isolated from marine sediment.</title>
        <authorList>
            <person name="Carro L."/>
            <person name="Aysel V."/>
            <person name="Cetin D."/>
            <person name="Igual J.M."/>
            <person name="Klenk H.-P."/>
            <person name="Trujillo M.E."/>
            <person name="Sahin N."/>
        </authorList>
    </citation>
    <scope>NUCLEOTIDE SEQUENCE [LARGE SCALE GENOMIC DNA]</scope>
    <source>
        <strain evidence="7">S2904</strain>
    </source>
</reference>
<evidence type="ECO:0000256" key="3">
    <source>
        <dbReference type="ARBA" id="ARBA00022827"/>
    </source>
</evidence>
<evidence type="ECO:0000256" key="2">
    <source>
        <dbReference type="ARBA" id="ARBA00022630"/>
    </source>
</evidence>
<dbReference type="GO" id="GO:0005737">
    <property type="term" value="C:cytoplasm"/>
    <property type="evidence" value="ECO:0007669"/>
    <property type="project" value="TreeGrafter"/>
</dbReference>
<evidence type="ECO:0000259" key="5">
    <source>
        <dbReference type="Pfam" id="PF07992"/>
    </source>
</evidence>
<evidence type="ECO:0000256" key="1">
    <source>
        <dbReference type="ARBA" id="ARBA00001974"/>
    </source>
</evidence>
<protein>
    <submittedName>
        <fullName evidence="6">Ferredoxin reductase</fullName>
    </submittedName>
</protein>
<accession>A0A317K3N7</accession>
<sequence>MMAGPDRVVIVGESVAGITAARELRTRGYTGRLVVLGNDPHGSYARPALSKSVLKDLTVDISAPVAYDDLDLNVVRRAATHLDLAERKVSTEDGDAHPFDAAIIATGATPRRLAEPSQRGELVLRTLDDAQALHRRLDEATSTIVIGAGFLGMEVPSACASKGVDVTVVDVVPPLRRLFGPFLSWHVARLATAHGVRYVKASGSVRLLGQPVAGIILDGGATLTADVVVSCVGDVPAAAWLGGTGIADQLGVPVDSRCATPIPGVFAAGDVTYLRSGGYLPNPTTTVARRRPFWCNAVAQGKVVAASVLGEPADTVPFDDYFWTELFGVHVKVAGPLLLDGDPGQVDGSIEDGDALLRWDHPDGRVTAVAFGRRIAVSRLRALASSTAD</sequence>
<dbReference type="Pfam" id="PF07992">
    <property type="entry name" value="Pyr_redox_2"/>
    <property type="match status" value="1"/>
</dbReference>
<evidence type="ECO:0000313" key="7">
    <source>
        <dbReference type="Proteomes" id="UP000245683"/>
    </source>
</evidence>